<proteinExistence type="predicted"/>
<gene>
    <name evidence="1" type="ORF">BTQ06_04450</name>
</gene>
<name>A0A2A2CG68_ECOLX</name>
<evidence type="ECO:0000313" key="2">
    <source>
        <dbReference type="Proteomes" id="UP000218543"/>
    </source>
</evidence>
<reference evidence="1 2" key="1">
    <citation type="submission" date="2016-12" db="EMBL/GenBank/DDBJ databases">
        <title>Real-Time Genomic Investigation Underlying the Public Health Response to a Shiga Toxin-Producing Escherichia Coli O26:H11 Outbreak in a Nursery.</title>
        <authorList>
            <person name="Ferdous M."/>
            <person name="Moran-Gilad J."/>
            <person name="Rossen J.W."/>
            <person name="Gdalevich M."/>
        </authorList>
    </citation>
    <scope>NUCLEOTIDE SEQUENCE [LARGE SCALE GENOMIC DNA]</scope>
    <source>
        <strain evidence="1 2">STEC 514-2</strain>
    </source>
</reference>
<sequence>MINGVAPYVGARVYDIQQGYGTITQVEPDMSFVVDLGGGRVLRYSQGGYVGNSRRVYWKNPIIVEPVDDDRTWDTFVTVAKSVRSMLVNADKAVPRG</sequence>
<dbReference type="Proteomes" id="UP000218543">
    <property type="component" value="Unassembled WGS sequence"/>
</dbReference>
<protein>
    <submittedName>
        <fullName evidence="1">Uncharacterized protein</fullName>
    </submittedName>
</protein>
<organism evidence="1 2">
    <name type="scientific">Escherichia coli</name>
    <dbReference type="NCBI Taxonomy" id="562"/>
    <lineage>
        <taxon>Bacteria</taxon>
        <taxon>Pseudomonadati</taxon>
        <taxon>Pseudomonadota</taxon>
        <taxon>Gammaproteobacteria</taxon>
        <taxon>Enterobacterales</taxon>
        <taxon>Enterobacteriaceae</taxon>
        <taxon>Escherichia</taxon>
    </lineage>
</organism>
<dbReference type="EMBL" id="MRVZ01000012">
    <property type="protein sequence ID" value="PAU25743.1"/>
    <property type="molecule type" value="Genomic_DNA"/>
</dbReference>
<dbReference type="AlphaFoldDB" id="A0A2A2CG68"/>
<dbReference type="RefSeq" id="WP_095585949.1">
    <property type="nucleotide sequence ID" value="NZ_CAJVCC010000031.1"/>
</dbReference>
<accession>A0A2A2CG68</accession>
<comment type="caution">
    <text evidence="1">The sequence shown here is derived from an EMBL/GenBank/DDBJ whole genome shotgun (WGS) entry which is preliminary data.</text>
</comment>
<evidence type="ECO:0000313" key="1">
    <source>
        <dbReference type="EMBL" id="PAU25743.1"/>
    </source>
</evidence>